<evidence type="ECO:0000313" key="2">
    <source>
        <dbReference type="Proteomes" id="UP000189966"/>
    </source>
</evidence>
<organism evidence="1 2">
    <name type="scientific">Photobacterium piscicola</name>
    <dbReference type="NCBI Taxonomy" id="1378299"/>
    <lineage>
        <taxon>Bacteria</taxon>
        <taxon>Pseudomonadati</taxon>
        <taxon>Pseudomonadota</taxon>
        <taxon>Gammaproteobacteria</taxon>
        <taxon>Vibrionales</taxon>
        <taxon>Vibrionaceae</taxon>
        <taxon>Photobacterium</taxon>
    </lineage>
</organism>
<accession>A0A1T5HX93</accession>
<evidence type="ECO:0000313" key="1">
    <source>
        <dbReference type="EMBL" id="SKC31461.1"/>
    </source>
</evidence>
<proteinExistence type="predicted"/>
<dbReference type="OrthoDB" id="5828850at2"/>
<dbReference type="AlphaFoldDB" id="A0A1T5HX93"/>
<sequence length="124" mass="14332">MNKLLEQAQQIAIDANKLNRLIKHEYREVSPAARLITELSQLVFEHRENHKLFLTLNIDSYNISSQSGVIDFNIHEYIKENDVDISVSLQSPTLVDELLSYRDQVLVNIELAQQHALLQSEQYA</sequence>
<reference evidence="1 2" key="1">
    <citation type="submission" date="2017-02" db="EMBL/GenBank/DDBJ databases">
        <authorList>
            <person name="Peterson S.W."/>
        </authorList>
    </citation>
    <scope>NUCLEOTIDE SEQUENCE [LARGE SCALE GENOMIC DNA]</scope>
    <source>
        <strain evidence="2">type strain: NCCB 100098</strain>
    </source>
</reference>
<gene>
    <name evidence="1" type="ORF">CZ809_00939</name>
</gene>
<dbReference type="Proteomes" id="UP000189966">
    <property type="component" value="Unassembled WGS sequence"/>
</dbReference>
<name>A0A1T5HX93_9GAMM</name>
<protein>
    <submittedName>
        <fullName evidence="1">Uncharacterized protein</fullName>
    </submittedName>
</protein>
<dbReference type="RefSeq" id="WP_080156241.1">
    <property type="nucleotide sequence ID" value="NZ_FUZI01000001.1"/>
</dbReference>
<dbReference type="EMBL" id="FUZI01000001">
    <property type="protein sequence ID" value="SKC31461.1"/>
    <property type="molecule type" value="Genomic_DNA"/>
</dbReference>